<evidence type="ECO:0000313" key="6">
    <source>
        <dbReference type="Proteomes" id="UP000616769"/>
    </source>
</evidence>
<dbReference type="Proteomes" id="UP000070412">
    <property type="component" value="Unassembled WGS sequence"/>
</dbReference>
<reference evidence="5" key="2">
    <citation type="journal article" date="2020" name="PLoS Negl. Trop. Dis.">
        <title>High-quality nuclear genome for Sarcoptes scabiei-A critical resource for a neglected parasite.</title>
        <authorList>
            <person name="Korhonen P.K."/>
            <person name="Gasser R.B."/>
            <person name="Ma G."/>
            <person name="Wang T."/>
            <person name="Stroehlein A.J."/>
            <person name="Young N.D."/>
            <person name="Ang C.S."/>
            <person name="Fernando D.D."/>
            <person name="Lu H.C."/>
            <person name="Taylor S."/>
            <person name="Reynolds S.L."/>
            <person name="Mofiz E."/>
            <person name="Najaraj S.H."/>
            <person name="Gowda H."/>
            <person name="Madugundu A."/>
            <person name="Renuse S."/>
            <person name="Holt D."/>
            <person name="Pandey A."/>
            <person name="Papenfuss A.T."/>
            <person name="Fischer K."/>
        </authorList>
    </citation>
    <scope>NUCLEOTIDE SEQUENCE [LARGE SCALE GENOMIC DNA]</scope>
</reference>
<dbReference type="AlphaFoldDB" id="A0A131ZU11"/>
<evidence type="ECO:0000313" key="3">
    <source>
        <dbReference type="EMBL" id="KPL99480.1"/>
    </source>
</evidence>
<dbReference type="Gene3D" id="3.40.630.90">
    <property type="match status" value="1"/>
</dbReference>
<dbReference type="InterPro" id="IPR052729">
    <property type="entry name" value="Acyl/Acetyltrans_Enzymes"/>
</dbReference>
<protein>
    <submittedName>
        <fullName evidence="3">GNAT-like acetyltransferase domain containing protein</fullName>
    </submittedName>
    <submittedName>
        <fullName evidence="4">N-acetyltransferase domain-containing protein</fullName>
    </submittedName>
</protein>
<dbReference type="SUPFAM" id="SSF55729">
    <property type="entry name" value="Acyl-CoA N-acyltransferases (Nat)"/>
    <property type="match status" value="1"/>
</dbReference>
<dbReference type="InterPro" id="IPR016181">
    <property type="entry name" value="Acyl_CoA_acyltransferase"/>
</dbReference>
<dbReference type="EMBL" id="JXLN01000688">
    <property type="protein sequence ID" value="KPL99480.1"/>
    <property type="molecule type" value="Genomic_DNA"/>
</dbReference>
<name>A0A131ZU11_SARSC</name>
<dbReference type="EMBL" id="WVUK01000065">
    <property type="protein sequence ID" value="KAF7489054.1"/>
    <property type="molecule type" value="Genomic_DNA"/>
</dbReference>
<dbReference type="GO" id="GO:0016747">
    <property type="term" value="F:acyltransferase activity, transferring groups other than amino-acyl groups"/>
    <property type="evidence" value="ECO:0007669"/>
    <property type="project" value="InterPro"/>
</dbReference>
<reference evidence="3 6" key="1">
    <citation type="journal article" date="2015" name="Parasit. Vectors">
        <title>Draft genome of the scabies mite.</title>
        <authorList>
            <person name="Rider S.D.Jr."/>
            <person name="Morgan M.S."/>
            <person name="Arlian L.G."/>
        </authorList>
    </citation>
    <scope>NUCLEOTIDE SEQUENCE [LARGE SCALE GENOMIC DNA]</scope>
    <source>
        <strain evidence="3">Arlian Lab</strain>
    </source>
</reference>
<dbReference type="Gene3D" id="3.40.630.30">
    <property type="match status" value="1"/>
</dbReference>
<sequence>MSSKDLDFRLEIRRMNFDEIEQAAKIFSSVDLNDSMSTLETYYESDPNSFTVALDKDSDKVIGSCASPLTTHQTHFLGLYVVEPRYQGLGIGVQMFQRCLNIVGERNCGLNAVPSKLKIYRERAGFELMEGRAMVIVEGHPNDLSILKGSEHLDSRYRCVRFQDLDHSEDLFRKIIEFDKTVHLDDRTKLLRSMLIRPDTITMTVIDTLDDSKPVVGYGSIHIDIINRLMLGPLYAQTDQIAETLMCELFRAKRIDCGRNQQVAYFTMDNSIGSLRMAKDVLGLKEMARCEKVYTKYIPPFNYNYLYCCHSPDFSC</sequence>
<proteinExistence type="predicted"/>
<dbReference type="Pfam" id="PF00583">
    <property type="entry name" value="Acetyltransf_1"/>
    <property type="match status" value="1"/>
</dbReference>
<dbReference type="Pfam" id="PF18014">
    <property type="entry name" value="Acetyltransf_18"/>
    <property type="match status" value="1"/>
</dbReference>
<dbReference type="PANTHER" id="PTHR47237:SF1">
    <property type="entry name" value="SLL0310 PROTEIN"/>
    <property type="match status" value="1"/>
</dbReference>
<gene>
    <name evidence="3" type="ORF">QR98_0004140</name>
    <name evidence="2" type="ORF">SSS_5429</name>
</gene>
<feature type="domain" description="N-acetyltransferase" evidence="1">
    <location>
        <begin position="10"/>
        <end position="151"/>
    </location>
</feature>
<dbReference type="CDD" id="cd04301">
    <property type="entry name" value="NAT_SF"/>
    <property type="match status" value="1"/>
</dbReference>
<dbReference type="PROSITE" id="PS51186">
    <property type="entry name" value="GNAT"/>
    <property type="match status" value="1"/>
</dbReference>
<evidence type="ECO:0000313" key="5">
    <source>
        <dbReference type="Proteomes" id="UP000070412"/>
    </source>
</evidence>
<keyword evidence="5" id="KW-1185">Reference proteome</keyword>
<accession>A0A131ZU11</accession>
<dbReference type="InterPro" id="IPR000182">
    <property type="entry name" value="GNAT_dom"/>
</dbReference>
<evidence type="ECO:0000313" key="2">
    <source>
        <dbReference type="EMBL" id="KAF7489054.1"/>
    </source>
</evidence>
<dbReference type="InterPro" id="IPR041496">
    <property type="entry name" value="YitH/HolE_GNAT"/>
</dbReference>
<dbReference type="PANTHER" id="PTHR47237">
    <property type="entry name" value="SLL0310 PROTEIN"/>
    <property type="match status" value="1"/>
</dbReference>
<dbReference type="VEuPathDB" id="VectorBase:SSCA006414"/>
<evidence type="ECO:0000259" key="1">
    <source>
        <dbReference type="PROSITE" id="PS51186"/>
    </source>
</evidence>
<reference evidence="4" key="4">
    <citation type="submission" date="2022-06" db="UniProtKB">
        <authorList>
            <consortium name="EnsemblMetazoa"/>
        </authorList>
    </citation>
    <scope>IDENTIFICATION</scope>
</reference>
<dbReference type="Proteomes" id="UP000616769">
    <property type="component" value="Unassembled WGS sequence"/>
</dbReference>
<dbReference type="OrthoDB" id="6488214at2759"/>
<reference evidence="2" key="3">
    <citation type="submission" date="2020-01" db="EMBL/GenBank/DDBJ databases">
        <authorList>
            <person name="Korhonen P.K.K."/>
            <person name="Guangxu M.G."/>
            <person name="Wang T.W."/>
            <person name="Stroehlein A.J.S."/>
            <person name="Young N.D."/>
            <person name="Ang C.-S.A."/>
            <person name="Fernando D.W.F."/>
            <person name="Lu H.L."/>
            <person name="Taylor S.T."/>
            <person name="Ehtesham M.E.M."/>
            <person name="Najaraj S.H.N."/>
            <person name="Harsha G.H.G."/>
            <person name="Madugundu A.M."/>
            <person name="Renuse S.R."/>
            <person name="Holt D.H."/>
            <person name="Pandey A.P."/>
            <person name="Papenfuss A.P."/>
            <person name="Gasser R.B.G."/>
            <person name="Fischer K.F."/>
        </authorList>
    </citation>
    <scope>NUCLEOTIDE SEQUENCE</scope>
    <source>
        <strain evidence="2">SSS_KF_BRIS2020</strain>
    </source>
</reference>
<dbReference type="EnsemblMetazoa" id="SSS_5429s_mrna">
    <property type="protein sequence ID" value="KAF7489054.1"/>
    <property type="gene ID" value="SSS_5429"/>
</dbReference>
<evidence type="ECO:0000313" key="4">
    <source>
        <dbReference type="EnsemblMetazoa" id="KAF7489054.1"/>
    </source>
</evidence>
<organism evidence="3 6">
    <name type="scientific">Sarcoptes scabiei</name>
    <name type="common">Itch mite</name>
    <name type="synonym">Acarus scabiei</name>
    <dbReference type="NCBI Taxonomy" id="52283"/>
    <lineage>
        <taxon>Eukaryota</taxon>
        <taxon>Metazoa</taxon>
        <taxon>Ecdysozoa</taxon>
        <taxon>Arthropoda</taxon>
        <taxon>Chelicerata</taxon>
        <taxon>Arachnida</taxon>
        <taxon>Acari</taxon>
        <taxon>Acariformes</taxon>
        <taxon>Sarcoptiformes</taxon>
        <taxon>Astigmata</taxon>
        <taxon>Psoroptidia</taxon>
        <taxon>Sarcoptoidea</taxon>
        <taxon>Sarcoptidae</taxon>
        <taxon>Sarcoptinae</taxon>
        <taxon>Sarcoptes</taxon>
    </lineage>
</organism>